<reference evidence="1" key="1">
    <citation type="submission" date="2024-06" db="EMBL/GenBank/DDBJ databases">
        <title>Mesorhizobium karijinii sp. nov., a symbiont of the iconic Swainsona formosa from arid Australia.</title>
        <authorList>
            <person name="Hill Y.J."/>
            <person name="Watkin E.L.J."/>
            <person name="O'Hara G.W."/>
            <person name="Terpolilli J."/>
            <person name="Tye M.L."/>
            <person name="Kohlmeier M.G."/>
        </authorList>
    </citation>
    <scope>NUCLEOTIDE SEQUENCE</scope>
    <source>
        <strain evidence="1">WSM2240</strain>
    </source>
</reference>
<dbReference type="EMBL" id="CP159253">
    <property type="protein sequence ID" value="XCG48581.1"/>
    <property type="molecule type" value="Genomic_DNA"/>
</dbReference>
<accession>A0AAU8CNW2</accession>
<dbReference type="Pfam" id="PF14516">
    <property type="entry name" value="AAA_35"/>
    <property type="match status" value="1"/>
</dbReference>
<dbReference type="Gene3D" id="3.40.50.300">
    <property type="entry name" value="P-loop containing nucleotide triphosphate hydrolases"/>
    <property type="match status" value="1"/>
</dbReference>
<organism evidence="1">
    <name type="scientific">Mesorhizobium sp. WSM2240</name>
    <dbReference type="NCBI Taxonomy" id="3228851"/>
    <lineage>
        <taxon>Bacteria</taxon>
        <taxon>Pseudomonadati</taxon>
        <taxon>Pseudomonadota</taxon>
        <taxon>Alphaproteobacteria</taxon>
        <taxon>Hyphomicrobiales</taxon>
        <taxon>Phyllobacteriaceae</taxon>
        <taxon>Mesorhizobium</taxon>
    </lineage>
</organism>
<dbReference type="RefSeq" id="WP_353643887.1">
    <property type="nucleotide sequence ID" value="NZ_CP159253.1"/>
</dbReference>
<gene>
    <name evidence="1" type="ORF">ABVK50_25690</name>
</gene>
<sequence>MTSLNGPVPMDSPFYVPRTFETEALKTLLAREWVLLLGPRQHGKTSALLRIRKGLADAGFACAFVDLQSLPPTITFAELLEQFARSVARGFGTTLAKPATQSPTLRDWLEAAAPPGEGPIVILVDEASAVRDPQLRSGFFGQMRAMKNEAAFCHAGAIEKRLQFLFAGTFRQESLIDNPANSPFNVSKRIDTDDLGLAGVKALVELVVAPGAIDGIASKIFELVGGQPHLVQTLLSTVEGLDPVGQEQGIFDACAALKVTGNEHTNWLFRTVIGDPALALIASKAAAESKIQNDPTNADYRHLIVLGLLRRDGPHLVFRNPLYEYLAQTPQFRPDLPSTEIKSELFYPIGSGLSFVTDEKDREICTRAYDGAVAAANAGHFRLALVGFGIAIEGLLIFWLSKQPAPNLAAAIAAAKAARPPLSFSRFEVETDPSSWSLANLMRVARQMNGVRGPLEVSEALRNMRNYVHPALMKASYLEEEKLKPEALAAGGLLQSVIRDMQSP</sequence>
<evidence type="ECO:0000313" key="1">
    <source>
        <dbReference type="EMBL" id="XCG48581.1"/>
    </source>
</evidence>
<dbReference type="SUPFAM" id="SSF52540">
    <property type="entry name" value="P-loop containing nucleoside triphosphate hydrolases"/>
    <property type="match status" value="1"/>
</dbReference>
<name>A0AAU8CNW2_9HYPH</name>
<dbReference type="AlphaFoldDB" id="A0AAU8CNW2"/>
<protein>
    <submittedName>
        <fullName evidence="1">AAA-like domain-containing protein</fullName>
    </submittedName>
</protein>
<dbReference type="InterPro" id="IPR027417">
    <property type="entry name" value="P-loop_NTPase"/>
</dbReference>
<proteinExistence type="predicted"/>